<keyword evidence="2" id="KW-1185">Reference proteome</keyword>
<organism evidence="1 2">
    <name type="scientific">Prunus armeniaca</name>
    <name type="common">Apricot</name>
    <name type="synonym">Armeniaca vulgaris</name>
    <dbReference type="NCBI Taxonomy" id="36596"/>
    <lineage>
        <taxon>Eukaryota</taxon>
        <taxon>Viridiplantae</taxon>
        <taxon>Streptophyta</taxon>
        <taxon>Embryophyta</taxon>
        <taxon>Tracheophyta</taxon>
        <taxon>Spermatophyta</taxon>
        <taxon>Magnoliopsida</taxon>
        <taxon>eudicotyledons</taxon>
        <taxon>Gunneridae</taxon>
        <taxon>Pentapetalae</taxon>
        <taxon>rosids</taxon>
        <taxon>fabids</taxon>
        <taxon>Rosales</taxon>
        <taxon>Rosaceae</taxon>
        <taxon>Amygdaloideae</taxon>
        <taxon>Amygdaleae</taxon>
        <taxon>Prunus</taxon>
    </lineage>
</organism>
<dbReference type="Proteomes" id="UP000507245">
    <property type="component" value="Unassembled WGS sequence"/>
</dbReference>
<evidence type="ECO:0000313" key="2">
    <source>
        <dbReference type="Proteomes" id="UP000507245"/>
    </source>
</evidence>
<proteinExistence type="predicted"/>
<accession>A0A6J5XZI9</accession>
<evidence type="ECO:0000313" key="1">
    <source>
        <dbReference type="EMBL" id="CAB4316514.1"/>
    </source>
</evidence>
<dbReference type="EMBL" id="CAEKKB010000007">
    <property type="protein sequence ID" value="CAB4316514.1"/>
    <property type="molecule type" value="Genomic_DNA"/>
</dbReference>
<name>A0A6J5XZI9_PRUAR</name>
<dbReference type="AlphaFoldDB" id="A0A6J5XZI9"/>
<gene>
    <name evidence="1" type="ORF">ORAREDHAP_LOCUS42215</name>
</gene>
<sequence>MRDTPAARWWHTWDTGLSVVTKALVRIQLFQSRRQKVAWAQGGGTCWVRVTFPQGQRRERRCYGTTGRARRA</sequence>
<protein>
    <submittedName>
        <fullName evidence="1">Uncharacterized protein</fullName>
    </submittedName>
</protein>
<reference evidence="2" key="1">
    <citation type="journal article" date="2020" name="Genome Biol.">
        <title>Gamete binning: chromosome-level and haplotype-resolved genome assembly enabled by high-throughput single-cell sequencing of gamete genomes.</title>
        <authorList>
            <person name="Campoy J.A."/>
            <person name="Sun H."/>
            <person name="Goel M."/>
            <person name="Jiao W.-B."/>
            <person name="Folz-Donahue K."/>
            <person name="Wang N."/>
            <person name="Rubio M."/>
            <person name="Liu C."/>
            <person name="Kukat C."/>
            <person name="Ruiz D."/>
            <person name="Huettel B."/>
            <person name="Schneeberger K."/>
        </authorList>
    </citation>
    <scope>NUCLEOTIDE SEQUENCE [LARGE SCALE GENOMIC DNA]</scope>
    <source>
        <strain evidence="2">cv. Rojo Pasion</strain>
    </source>
</reference>